<evidence type="ECO:0000313" key="2">
    <source>
        <dbReference type="EMBL" id="CAD8059666.1"/>
    </source>
</evidence>
<feature type="region of interest" description="Disordered" evidence="1">
    <location>
        <begin position="659"/>
        <end position="678"/>
    </location>
</feature>
<protein>
    <submittedName>
        <fullName evidence="2">Uncharacterized protein</fullName>
    </submittedName>
</protein>
<dbReference type="AlphaFoldDB" id="A0A8S1L4I8"/>
<gene>
    <name evidence="2" type="ORF">PPRIM_AZ9-3.1.T0290105</name>
</gene>
<evidence type="ECO:0000256" key="1">
    <source>
        <dbReference type="SAM" id="MobiDB-lite"/>
    </source>
</evidence>
<accession>A0A8S1L4I8</accession>
<name>A0A8S1L4I8_PARPR</name>
<dbReference type="EMBL" id="CAJJDM010000028">
    <property type="protein sequence ID" value="CAD8059666.1"/>
    <property type="molecule type" value="Genomic_DNA"/>
</dbReference>
<feature type="compositionally biased region" description="Polar residues" evidence="1">
    <location>
        <begin position="523"/>
        <end position="539"/>
    </location>
</feature>
<feature type="region of interest" description="Disordered" evidence="1">
    <location>
        <begin position="521"/>
        <end position="557"/>
    </location>
</feature>
<organism evidence="2 3">
    <name type="scientific">Paramecium primaurelia</name>
    <dbReference type="NCBI Taxonomy" id="5886"/>
    <lineage>
        <taxon>Eukaryota</taxon>
        <taxon>Sar</taxon>
        <taxon>Alveolata</taxon>
        <taxon>Ciliophora</taxon>
        <taxon>Intramacronucleata</taxon>
        <taxon>Oligohymenophorea</taxon>
        <taxon>Peniculida</taxon>
        <taxon>Parameciidae</taxon>
        <taxon>Paramecium</taxon>
    </lineage>
</organism>
<reference evidence="2" key="1">
    <citation type="submission" date="2021-01" db="EMBL/GenBank/DDBJ databases">
        <authorList>
            <consortium name="Genoscope - CEA"/>
            <person name="William W."/>
        </authorList>
    </citation>
    <scope>NUCLEOTIDE SEQUENCE</scope>
</reference>
<evidence type="ECO:0000313" key="3">
    <source>
        <dbReference type="Proteomes" id="UP000688137"/>
    </source>
</evidence>
<comment type="caution">
    <text evidence="2">The sequence shown here is derived from an EMBL/GenBank/DDBJ whole genome shotgun (WGS) entry which is preliminary data.</text>
</comment>
<dbReference type="Proteomes" id="UP000688137">
    <property type="component" value="Unassembled WGS sequence"/>
</dbReference>
<proteinExistence type="predicted"/>
<dbReference type="OMA" id="ESNIMGL"/>
<sequence>MQFILQSPTQKVIEEIIKENNSDLFSLLKNDSFMIYCRNTDPIAIEFICKNVDQMLNILFADYNLIPKEQLEQYGEQINNIWEIIELNLEPILKQIEIHWSIIFELLYKQFVPDIQWGLAYKLLNLVKERDSSILQDLLKQQDFLVSFLPFLNIHSVSQILIAFFEIGFNQSQINFLKKGLEFYKQQDLLSIINFTYIVHEIMTRILIDQQLEYILNGEFLKEMLDIIIQDNIDPIILKNAAHIISLISNFYTMDMQNINLDDPDSQDIITQFKQTPFFINFDVSKIGQIFQKSIQKKLKVGLFIIKLVEIIDNLVRITDLQLWDQIAESNIMGLIFQLMNEFRNADIFSIYVENMVIFIFDKALNDYHPFWAYYLIQRYKLQNKNIGHLYRLIYQFDINLEQKLSRDADNLPYIDTLRLIQNELKISKIWNAQKMFYINQEERNKTKLGEDTSTPIKEIDLTKFLIEQNLILEEEQISRGDSAIEIKSCQNNHTNPNQLFQNVQLNVFENITMSKNIGEFDCNSQSEENDKTSNQIPEDSSEKQDNQFEQRLSNQSNKNLQDRFNRSCFGMSSSLQYEERKDKFLSGSLQIDFKSFQYNFKRVSSLKFSQELRKDNKNLEEFKIEILKNKKVLKKHDNSILKVDEIDQEINLNIEQQEQQKLDSQQQKQQNSLHKFT</sequence>
<keyword evidence="3" id="KW-1185">Reference proteome</keyword>